<dbReference type="AlphaFoldDB" id="A0A8T9B485"/>
<dbReference type="SUPFAM" id="SSF56112">
    <property type="entry name" value="Protein kinase-like (PK-like)"/>
    <property type="match status" value="1"/>
</dbReference>
<reference evidence="2 3" key="1">
    <citation type="submission" date="2018-05" db="EMBL/GenBank/DDBJ databases">
        <title>Whole genome sequencing for identification of molecular markers to develop diagnostic detection tools for the regulated plant pathogen Lachnellula willkommii.</title>
        <authorList>
            <person name="Giroux E."/>
            <person name="Bilodeau G."/>
        </authorList>
    </citation>
    <scope>NUCLEOTIDE SEQUENCE [LARGE SCALE GENOMIC DNA]</scope>
    <source>
        <strain evidence="2 3">CBS 203.66</strain>
    </source>
</reference>
<dbReference type="OrthoDB" id="3516685at2759"/>
<gene>
    <name evidence="2" type="primary">CPK14</name>
    <name evidence="2" type="ORF">LARI1_G007781</name>
</gene>
<sequence length="309" mass="34742">MVSRSSNSGNRLYKPRGTVGNGSFGVVNVTKNIRTGETGAAKCLVRNSIETHAKILREIDTLKALPRNPRLLQYFAEYYERGDRWYTGILNDLDERYSLQTRPEKVIIIYGPFVRFNLSEELFLKQPLNIRMAAFYQILQGLEGLHSEGFIHRDIKPSNIGVINQSADTIEIVILDYGETVRAERYEPCPGKAGTIPFLAPEMEQRPYGKEVDLWATGIVGMQLFVSGGKLLWRNVVSAEAAWKKQVDLLQSESANSVQNLLASMIAWDPAKRTPAEVALKHPCFNDVRIACDVETQEASKLGSKRKHT</sequence>
<dbReference type="Pfam" id="PF00069">
    <property type="entry name" value="Pkinase"/>
    <property type="match status" value="1"/>
</dbReference>
<comment type="caution">
    <text evidence="2">The sequence shown here is derived from an EMBL/GenBank/DDBJ whole genome shotgun (WGS) entry which is preliminary data.</text>
</comment>
<evidence type="ECO:0000313" key="2">
    <source>
        <dbReference type="EMBL" id="TVY14156.1"/>
    </source>
</evidence>
<protein>
    <submittedName>
        <fullName evidence="2">Calcium-dependent protein kinase 14</fullName>
    </submittedName>
</protein>
<dbReference type="PANTHER" id="PTHR24347">
    <property type="entry name" value="SERINE/THREONINE-PROTEIN KINASE"/>
    <property type="match status" value="1"/>
</dbReference>
<dbReference type="InterPro" id="IPR011009">
    <property type="entry name" value="Kinase-like_dom_sf"/>
</dbReference>
<dbReference type="EMBL" id="QGMF01000753">
    <property type="protein sequence ID" value="TVY14156.1"/>
    <property type="molecule type" value="Genomic_DNA"/>
</dbReference>
<dbReference type="InterPro" id="IPR000719">
    <property type="entry name" value="Prot_kinase_dom"/>
</dbReference>
<accession>A0A8T9B485</accession>
<proteinExistence type="predicted"/>
<evidence type="ECO:0000259" key="1">
    <source>
        <dbReference type="PROSITE" id="PS50011"/>
    </source>
</evidence>
<dbReference type="Gene3D" id="1.10.510.10">
    <property type="entry name" value="Transferase(Phosphotransferase) domain 1"/>
    <property type="match status" value="1"/>
</dbReference>
<dbReference type="Gene3D" id="3.30.200.20">
    <property type="entry name" value="Phosphorylase Kinase, domain 1"/>
    <property type="match status" value="1"/>
</dbReference>
<keyword evidence="2" id="KW-0808">Transferase</keyword>
<name>A0A8T9B485_9HELO</name>
<dbReference type="PROSITE" id="PS50011">
    <property type="entry name" value="PROTEIN_KINASE_DOM"/>
    <property type="match status" value="1"/>
</dbReference>
<organism evidence="2 3">
    <name type="scientific">Lachnellula arida</name>
    <dbReference type="NCBI Taxonomy" id="1316785"/>
    <lineage>
        <taxon>Eukaryota</taxon>
        <taxon>Fungi</taxon>
        <taxon>Dikarya</taxon>
        <taxon>Ascomycota</taxon>
        <taxon>Pezizomycotina</taxon>
        <taxon>Leotiomycetes</taxon>
        <taxon>Helotiales</taxon>
        <taxon>Lachnaceae</taxon>
        <taxon>Lachnellula</taxon>
    </lineage>
</organism>
<keyword evidence="3" id="KW-1185">Reference proteome</keyword>
<feature type="domain" description="Protein kinase" evidence="1">
    <location>
        <begin position="13"/>
        <end position="285"/>
    </location>
</feature>
<evidence type="ECO:0000313" key="3">
    <source>
        <dbReference type="Proteomes" id="UP000469559"/>
    </source>
</evidence>
<dbReference type="GO" id="GO:0004672">
    <property type="term" value="F:protein kinase activity"/>
    <property type="evidence" value="ECO:0007669"/>
    <property type="project" value="InterPro"/>
</dbReference>
<dbReference type="GO" id="GO:0005524">
    <property type="term" value="F:ATP binding"/>
    <property type="evidence" value="ECO:0007669"/>
    <property type="project" value="InterPro"/>
</dbReference>
<dbReference type="Proteomes" id="UP000469559">
    <property type="component" value="Unassembled WGS sequence"/>
</dbReference>
<keyword evidence="2" id="KW-0418">Kinase</keyword>
<dbReference type="SMART" id="SM00220">
    <property type="entry name" value="S_TKc"/>
    <property type="match status" value="1"/>
</dbReference>